<dbReference type="InterPro" id="IPR052907">
    <property type="entry name" value="Beta-lactamase/esterase"/>
</dbReference>
<dbReference type="Pfam" id="PF00144">
    <property type="entry name" value="Beta-lactamase"/>
    <property type="match status" value="1"/>
</dbReference>
<protein>
    <submittedName>
        <fullName evidence="2">Beta-lactamase class C-like and penicillin binding proteins (PBPs) superfamily</fullName>
    </submittedName>
</protein>
<feature type="domain" description="Beta-lactamase-related" evidence="1">
    <location>
        <begin position="34"/>
        <end position="368"/>
    </location>
</feature>
<gene>
    <name evidence="2" type="ORF">AVDCRST_MAG50-1836</name>
</gene>
<dbReference type="PANTHER" id="PTHR43319:SF3">
    <property type="entry name" value="BETA-LACTAMASE-RELATED DOMAIN-CONTAINING PROTEIN"/>
    <property type="match status" value="1"/>
</dbReference>
<dbReference type="InterPro" id="IPR012338">
    <property type="entry name" value="Beta-lactam/transpept-like"/>
</dbReference>
<evidence type="ECO:0000313" key="2">
    <source>
        <dbReference type="EMBL" id="CAA9242184.1"/>
    </source>
</evidence>
<organism evidence="2">
    <name type="scientific">uncultured Acidimicrobiales bacterium</name>
    <dbReference type="NCBI Taxonomy" id="310071"/>
    <lineage>
        <taxon>Bacteria</taxon>
        <taxon>Bacillati</taxon>
        <taxon>Actinomycetota</taxon>
        <taxon>Acidimicrobiia</taxon>
        <taxon>Acidimicrobiales</taxon>
        <taxon>environmental samples</taxon>
    </lineage>
</organism>
<dbReference type="InterPro" id="IPR001466">
    <property type="entry name" value="Beta-lactam-related"/>
</dbReference>
<reference evidence="2" key="1">
    <citation type="submission" date="2020-02" db="EMBL/GenBank/DDBJ databases">
        <authorList>
            <person name="Meier V. D."/>
        </authorList>
    </citation>
    <scope>NUCLEOTIDE SEQUENCE</scope>
    <source>
        <strain evidence="2">AVDCRST_MAG50</strain>
    </source>
</reference>
<dbReference type="PANTHER" id="PTHR43319">
    <property type="entry name" value="BETA-LACTAMASE-RELATED"/>
    <property type="match status" value="1"/>
</dbReference>
<proteinExistence type="predicted"/>
<evidence type="ECO:0000259" key="1">
    <source>
        <dbReference type="Pfam" id="PF00144"/>
    </source>
</evidence>
<dbReference type="EMBL" id="CADCTF010000094">
    <property type="protein sequence ID" value="CAA9242184.1"/>
    <property type="molecule type" value="Genomic_DNA"/>
</dbReference>
<name>A0A6J4I705_9ACTN</name>
<dbReference type="SUPFAM" id="SSF56601">
    <property type="entry name" value="beta-lactamase/transpeptidase-like"/>
    <property type="match status" value="1"/>
</dbReference>
<sequence length="395" mass="41620">MTTTNTSASTGTEGATGLGADGGKAVRALFHRQVLADRLHPGAALAVYEQGRLVIDEQVGFADTTTGRPVEADTMFVLFSSTKPLASMSVLRLLEQGKLALDTPVEDLWPGFGQNGKAAVTVGHVLTHRSGFPATPATLRWQDYGDWDKVVTAMEGAAAQYEPGTVSAYHALNHGWVCGEIVRRVDGRDFPQFLREEITGPLGMDDTYVGLPAELEPRVSKLHAMEDVDVAGGGTVRTFNRPEVHQAVVPAGCGIATARDMARFYACMLNGGELDGARILQPETVELATAIAVDDDFDRTLQMNMRRGTGFNLGGLSTGASGADLSGAARMGRSTTASSFGHGGAGTSICWADKDLDVAVVFIPNGYRSSGLAGGPNLMVQRCADISDAVRAACQ</sequence>
<accession>A0A6J4I705</accession>
<dbReference type="AlphaFoldDB" id="A0A6J4I705"/>
<dbReference type="Gene3D" id="3.40.710.10">
    <property type="entry name" value="DD-peptidase/beta-lactamase superfamily"/>
    <property type="match status" value="1"/>
</dbReference>